<dbReference type="PANTHER" id="PTHR33841:SF1">
    <property type="entry name" value="DNA METHYLTRANSFERASE A"/>
    <property type="match status" value="1"/>
</dbReference>
<dbReference type="Gene3D" id="3.40.50.150">
    <property type="entry name" value="Vaccinia Virus protein VP39"/>
    <property type="match status" value="1"/>
</dbReference>
<dbReference type="RefSeq" id="WP_151754199.1">
    <property type="nucleotide sequence ID" value="NZ_BKZW01000001.1"/>
</dbReference>
<evidence type="ECO:0000256" key="2">
    <source>
        <dbReference type="ARBA" id="ARBA00022603"/>
    </source>
</evidence>
<comment type="catalytic activity">
    <reaction evidence="4">
        <text>a 2'-deoxyadenosine in DNA + S-adenosyl-L-methionine = an N(6)-methyl-2'-deoxyadenosine in DNA + S-adenosyl-L-homocysteine + H(+)</text>
        <dbReference type="Rhea" id="RHEA:15197"/>
        <dbReference type="Rhea" id="RHEA-COMP:12418"/>
        <dbReference type="Rhea" id="RHEA-COMP:12419"/>
        <dbReference type="ChEBI" id="CHEBI:15378"/>
        <dbReference type="ChEBI" id="CHEBI:57856"/>
        <dbReference type="ChEBI" id="CHEBI:59789"/>
        <dbReference type="ChEBI" id="CHEBI:90615"/>
        <dbReference type="ChEBI" id="CHEBI:90616"/>
        <dbReference type="EC" id="2.1.1.72"/>
    </reaction>
</comment>
<protein>
    <recommendedName>
        <fullName evidence="1">site-specific DNA-methyltransferase (adenine-specific)</fullName>
        <ecNumber evidence="1">2.1.1.72</ecNumber>
    </recommendedName>
</protein>
<dbReference type="SUPFAM" id="SSF53335">
    <property type="entry name" value="S-adenosyl-L-methionine-dependent methyltransferases"/>
    <property type="match status" value="1"/>
</dbReference>
<name>A0A5J4KIH9_9CHLR</name>
<proteinExistence type="predicted"/>
<dbReference type="AlphaFoldDB" id="A0A5J4KIH9"/>
<dbReference type="EMBL" id="BKZW01000001">
    <property type="protein sequence ID" value="GER85999.1"/>
    <property type="molecule type" value="Genomic_DNA"/>
</dbReference>
<evidence type="ECO:0000256" key="4">
    <source>
        <dbReference type="ARBA" id="ARBA00047942"/>
    </source>
</evidence>
<accession>A0A5J4KIH9</accession>
<comment type="caution">
    <text evidence="5">The sequence shown here is derived from an EMBL/GenBank/DDBJ whole genome shotgun (WGS) entry which is preliminary data.</text>
</comment>
<evidence type="ECO:0000256" key="3">
    <source>
        <dbReference type="ARBA" id="ARBA00022679"/>
    </source>
</evidence>
<organism evidence="5 6">
    <name type="scientific">Dictyobacter vulcani</name>
    <dbReference type="NCBI Taxonomy" id="2607529"/>
    <lineage>
        <taxon>Bacteria</taxon>
        <taxon>Bacillati</taxon>
        <taxon>Chloroflexota</taxon>
        <taxon>Ktedonobacteria</taxon>
        <taxon>Ktedonobacterales</taxon>
        <taxon>Dictyobacteraceae</taxon>
        <taxon>Dictyobacter</taxon>
    </lineage>
</organism>
<reference evidence="5 6" key="1">
    <citation type="submission" date="2019-10" db="EMBL/GenBank/DDBJ databases">
        <title>Dictyobacter vulcani sp. nov., within the class Ktedonobacteria, isolated from soil of volcanic Mt. Zao.</title>
        <authorList>
            <person name="Zheng Y."/>
            <person name="Wang C.M."/>
            <person name="Sakai Y."/>
            <person name="Abe K."/>
            <person name="Yokota A."/>
            <person name="Yabe S."/>
        </authorList>
    </citation>
    <scope>NUCLEOTIDE SEQUENCE [LARGE SCALE GENOMIC DNA]</scope>
    <source>
        <strain evidence="5 6">W12</strain>
    </source>
</reference>
<gene>
    <name evidence="5" type="ORF">KDW_01610</name>
</gene>
<dbReference type="EC" id="2.1.1.72" evidence="1"/>
<dbReference type="PANTHER" id="PTHR33841">
    <property type="entry name" value="DNA METHYLTRANSFERASE YEEA-RELATED"/>
    <property type="match status" value="1"/>
</dbReference>
<dbReference type="Proteomes" id="UP000326912">
    <property type="component" value="Unassembled WGS sequence"/>
</dbReference>
<keyword evidence="6" id="KW-1185">Reference proteome</keyword>
<keyword evidence="2" id="KW-0489">Methyltransferase</keyword>
<dbReference type="GO" id="GO:0009007">
    <property type="term" value="F:site-specific DNA-methyltransferase (adenine-specific) activity"/>
    <property type="evidence" value="ECO:0007669"/>
    <property type="project" value="UniProtKB-EC"/>
</dbReference>
<keyword evidence="3" id="KW-0808">Transferase</keyword>
<dbReference type="InterPro" id="IPR029063">
    <property type="entry name" value="SAM-dependent_MTases_sf"/>
</dbReference>
<evidence type="ECO:0000313" key="6">
    <source>
        <dbReference type="Proteomes" id="UP000326912"/>
    </source>
</evidence>
<dbReference type="InterPro" id="IPR050953">
    <property type="entry name" value="N4_N6_ade-DNA_methylase"/>
</dbReference>
<evidence type="ECO:0000256" key="1">
    <source>
        <dbReference type="ARBA" id="ARBA00011900"/>
    </source>
</evidence>
<dbReference type="GO" id="GO:0032259">
    <property type="term" value="P:methylation"/>
    <property type="evidence" value="ECO:0007669"/>
    <property type="project" value="UniProtKB-KW"/>
</dbReference>
<evidence type="ECO:0000313" key="5">
    <source>
        <dbReference type="EMBL" id="GER85999.1"/>
    </source>
</evidence>
<sequence>MTESPPVHDTVFSSEQLNKRFYNQFKSEHALALRQLHDVANSVNASTYITTLMLRIMVLYFLQAQGLLDNDPDYLFHHLQLVRQWSGPDCFYRGYLLPLFTALYTGQPMTVAPGINPGHLPHVEIPFFQLDPLESGSPQFLLVDAMFFRLFIFFSSYQWQLDNQLKPEKDTLQPSILAYIFEQHSDQKQTGTYYTQEDIALYVTGSTILPRLLLMVAEDRPEDFVECAPCWQLLRTQPERYISQSIRTMSYLPEETAYEYQQRHLHYHDLLNRLKTGSIYNIVDLITYNLNLQRFTTDILTTYHEPAFLLVFLQKLKQMTILDPTCGSGAFLLAAVQILQPLYTLCLERLDILIEDATLQGKVV</sequence>